<evidence type="ECO:0000313" key="3">
    <source>
        <dbReference type="Proteomes" id="UP000009097"/>
    </source>
</evidence>
<evidence type="ECO:0000256" key="1">
    <source>
        <dbReference type="SAM" id="SignalP"/>
    </source>
</evidence>
<evidence type="ECO:0000313" key="2">
    <source>
        <dbReference type="EMBL" id="KNB20584.1"/>
    </source>
</evidence>
<reference evidence="2" key="2">
    <citation type="journal article" date="2010" name="Nature">
        <title>Comparative genomics reveals mobile pathogenicity chromosomes in Fusarium.</title>
        <authorList>
            <person name="Ma L.J."/>
            <person name="van der Does H.C."/>
            <person name="Borkovich K.A."/>
            <person name="Coleman J.J."/>
            <person name="Daboussi M.J."/>
            <person name="Di Pietro A."/>
            <person name="Dufresne M."/>
            <person name="Freitag M."/>
            <person name="Grabherr M."/>
            <person name="Henrissat B."/>
            <person name="Houterman P.M."/>
            <person name="Kang S."/>
            <person name="Shim W.B."/>
            <person name="Woloshuk C."/>
            <person name="Xie X."/>
            <person name="Xu J.R."/>
            <person name="Antoniw J."/>
            <person name="Baker S.E."/>
            <person name="Bluhm B.H."/>
            <person name="Breakspear A."/>
            <person name="Brown D.W."/>
            <person name="Butchko R.A."/>
            <person name="Chapman S."/>
            <person name="Coulson R."/>
            <person name="Coutinho P.M."/>
            <person name="Danchin E.G."/>
            <person name="Diener A."/>
            <person name="Gale L.R."/>
            <person name="Gardiner D.M."/>
            <person name="Goff S."/>
            <person name="Hammond-Kosack K.E."/>
            <person name="Hilburn K."/>
            <person name="Hua-Van A."/>
            <person name="Jonkers W."/>
            <person name="Kazan K."/>
            <person name="Kodira C.D."/>
            <person name="Koehrsen M."/>
            <person name="Kumar L."/>
            <person name="Lee Y.H."/>
            <person name="Li L."/>
            <person name="Manners J.M."/>
            <person name="Miranda-Saavedra D."/>
            <person name="Mukherjee M."/>
            <person name="Park G."/>
            <person name="Park J."/>
            <person name="Park S.Y."/>
            <person name="Proctor R.H."/>
            <person name="Regev A."/>
            <person name="Ruiz-Roldan M.C."/>
            <person name="Sain D."/>
            <person name="Sakthikumar S."/>
            <person name="Sykes S."/>
            <person name="Schwartz D.C."/>
            <person name="Turgeon B.G."/>
            <person name="Wapinski I."/>
            <person name="Yoder O."/>
            <person name="Young S."/>
            <person name="Zeng Q."/>
            <person name="Zhou S."/>
            <person name="Galagan J."/>
            <person name="Cuomo C.A."/>
            <person name="Kistler H.C."/>
            <person name="Rep M."/>
        </authorList>
    </citation>
    <scope>NUCLEOTIDE SEQUENCE [LARGE SCALE GENOMIC DNA]</scope>
    <source>
        <strain evidence="2">4287</strain>
    </source>
</reference>
<dbReference type="Proteomes" id="UP000009097">
    <property type="component" value="Unassembled WGS sequence"/>
</dbReference>
<dbReference type="GeneID" id="28963578"/>
<sequence length="119" mass="13442">MKFSVVTFLALSMVASAEADKRAAKQMQINYFDDNNCNRFLGQIDVTWASKHLSSGKKNCYNYNYGNSVALVECIGDSCDCTFYYDRDCKSGSEGPWVTNDGRCHGSANQFQSFRCFYN</sequence>
<organism evidence="2 3">
    <name type="scientific">Fusarium oxysporum f. sp. lycopersici (strain 4287 / CBS 123668 / FGSC 9935 / NRRL 34936)</name>
    <name type="common">Fusarium vascular wilt of tomato</name>
    <dbReference type="NCBI Taxonomy" id="426428"/>
    <lineage>
        <taxon>Eukaryota</taxon>
        <taxon>Fungi</taxon>
        <taxon>Dikarya</taxon>
        <taxon>Ascomycota</taxon>
        <taxon>Pezizomycotina</taxon>
        <taxon>Sordariomycetes</taxon>
        <taxon>Hypocreomycetidae</taxon>
        <taxon>Hypocreales</taxon>
        <taxon>Nectriaceae</taxon>
        <taxon>Fusarium</taxon>
        <taxon>Fusarium oxysporum species complex</taxon>
    </lineage>
</organism>
<gene>
    <name evidence="2" type="ORF">FOXG_22872</name>
</gene>
<feature type="signal peptide" evidence="1">
    <location>
        <begin position="1"/>
        <end position="19"/>
    </location>
</feature>
<dbReference type="OrthoDB" id="4887973at2759"/>
<dbReference type="VEuPathDB" id="FungiDB:FOXG_22872"/>
<dbReference type="AlphaFoldDB" id="A0A0J9WB31"/>
<dbReference type="KEGG" id="fox:FOXG_22872"/>
<reference evidence="2" key="1">
    <citation type="submission" date="2007-04" db="EMBL/GenBank/DDBJ databases">
        <authorList>
            <consortium name="The Broad Institute Genome Sequencing Platform"/>
            <person name="Birren B."/>
            <person name="Lander E."/>
            <person name="Galagan J."/>
            <person name="Nusbaum C."/>
            <person name="Devon K."/>
            <person name="Ma L.-J."/>
            <person name="Jaffe D."/>
            <person name="Butler J."/>
            <person name="Alvarez P."/>
            <person name="Gnerre S."/>
            <person name="Grabherr M."/>
            <person name="Kleber M."/>
            <person name="Mauceli E."/>
            <person name="Brockman W."/>
            <person name="MacCallum I.A."/>
            <person name="Young S."/>
            <person name="LaButti K."/>
            <person name="DeCaprio D."/>
            <person name="Crawford M."/>
            <person name="Koehrsen M."/>
            <person name="Engels R."/>
            <person name="Montgomery P."/>
            <person name="Pearson M."/>
            <person name="Howarth C."/>
            <person name="Larson L."/>
            <person name="White J."/>
            <person name="O'Leary S."/>
            <person name="Kodira C."/>
            <person name="Zeng Q."/>
            <person name="Yandava C."/>
            <person name="Alvarado L."/>
            <person name="Kistler C."/>
            <person name="Shim W.-B."/>
            <person name="Kang S."/>
            <person name="Woloshuk C."/>
        </authorList>
    </citation>
    <scope>NUCLEOTIDE SEQUENCE</scope>
    <source>
        <strain evidence="2">4287</strain>
    </source>
</reference>
<dbReference type="RefSeq" id="XP_018258629.1">
    <property type="nucleotide sequence ID" value="XM_018403294.1"/>
</dbReference>
<keyword evidence="1" id="KW-0732">Signal</keyword>
<feature type="chain" id="PRO_5005325045" evidence="1">
    <location>
        <begin position="20"/>
        <end position="119"/>
    </location>
</feature>
<accession>A0A0J9WB31</accession>
<proteinExistence type="predicted"/>
<dbReference type="EMBL" id="DS231750">
    <property type="protein sequence ID" value="KNB20584.1"/>
    <property type="molecule type" value="Genomic_DNA"/>
</dbReference>
<name>A0A0J9WB31_FUSO4</name>
<protein>
    <submittedName>
        <fullName evidence="2">Uncharacterized protein</fullName>
    </submittedName>
</protein>